<organism evidence="3 4">
    <name type="scientific">Paenacidovorax caeni</name>
    <dbReference type="NCBI Taxonomy" id="343013"/>
    <lineage>
        <taxon>Bacteria</taxon>
        <taxon>Pseudomonadati</taxon>
        <taxon>Pseudomonadota</taxon>
        <taxon>Betaproteobacteria</taxon>
        <taxon>Burkholderiales</taxon>
        <taxon>Comamonadaceae</taxon>
        <taxon>Paenacidovorax</taxon>
    </lineage>
</organism>
<protein>
    <recommendedName>
        <fullName evidence="5">DUF2799 domain-containing protein</fullName>
    </recommendedName>
</protein>
<gene>
    <name evidence="3" type="ORF">SAMN04489707_104420</name>
</gene>
<dbReference type="Pfam" id="PF10973">
    <property type="entry name" value="DUF2799"/>
    <property type="match status" value="1"/>
</dbReference>
<feature type="chain" id="PRO_5010293390" description="DUF2799 domain-containing protein" evidence="2">
    <location>
        <begin position="26"/>
        <end position="180"/>
    </location>
</feature>
<keyword evidence="2" id="KW-0732">Signal</keyword>
<evidence type="ECO:0000313" key="3">
    <source>
        <dbReference type="EMBL" id="SFU94739.1"/>
    </source>
</evidence>
<dbReference type="Proteomes" id="UP000183656">
    <property type="component" value="Unassembled WGS sequence"/>
</dbReference>
<dbReference type="STRING" id="343013.SAMN04489707_104420"/>
<dbReference type="EMBL" id="FPBX01000044">
    <property type="protein sequence ID" value="SFU94739.1"/>
    <property type="molecule type" value="Genomic_DNA"/>
</dbReference>
<name>A0A1I7KBI7_9BURK</name>
<evidence type="ECO:0000256" key="2">
    <source>
        <dbReference type="SAM" id="SignalP"/>
    </source>
</evidence>
<keyword evidence="4" id="KW-1185">Reference proteome</keyword>
<sequence>MRRTLTRLVPLAAALVLAGCAAMSAEECRTANWRDQGYRDALAGQPRSHLGDIREACAEAGVRPSEPMYWEGWNQGIGQFCTPANGARWGRDGKSYHNSCPPELEMGFLARYRDGRTAWDAEQTLRRLQTEQGNKQRELDNTKDDNQRKRLREQLRDMDWRLRNARDDLDRAEWRLRQGY</sequence>
<proteinExistence type="predicted"/>
<evidence type="ECO:0008006" key="5">
    <source>
        <dbReference type="Google" id="ProtNLM"/>
    </source>
</evidence>
<dbReference type="AlphaFoldDB" id="A0A1I7KBI7"/>
<evidence type="ECO:0000313" key="4">
    <source>
        <dbReference type="Proteomes" id="UP000183656"/>
    </source>
</evidence>
<dbReference type="RefSeq" id="WP_054257589.1">
    <property type="nucleotide sequence ID" value="NZ_CYIG01000046.1"/>
</dbReference>
<dbReference type="InterPro" id="IPR021242">
    <property type="entry name" value="DUF2799"/>
</dbReference>
<dbReference type="PROSITE" id="PS51257">
    <property type="entry name" value="PROKAR_LIPOPROTEIN"/>
    <property type="match status" value="1"/>
</dbReference>
<accession>A0A1I7KBI7</accession>
<feature type="signal peptide" evidence="2">
    <location>
        <begin position="1"/>
        <end position="25"/>
    </location>
</feature>
<reference evidence="3 4" key="1">
    <citation type="submission" date="2016-10" db="EMBL/GenBank/DDBJ databases">
        <authorList>
            <person name="de Groot N.N."/>
        </authorList>
    </citation>
    <scope>NUCLEOTIDE SEQUENCE [LARGE SCALE GENOMIC DNA]</scope>
    <source>
        <strain evidence="3 4">R-24608</strain>
    </source>
</reference>
<feature type="region of interest" description="Disordered" evidence="1">
    <location>
        <begin position="129"/>
        <end position="148"/>
    </location>
</feature>
<evidence type="ECO:0000256" key="1">
    <source>
        <dbReference type="SAM" id="MobiDB-lite"/>
    </source>
</evidence>